<dbReference type="AlphaFoldDB" id="A0A1G8N3U0"/>
<evidence type="ECO:0008006" key="4">
    <source>
        <dbReference type="Google" id="ProtNLM"/>
    </source>
</evidence>
<keyword evidence="3" id="KW-1185">Reference proteome</keyword>
<feature type="transmembrane region" description="Helical" evidence="1">
    <location>
        <begin position="66"/>
        <end position="86"/>
    </location>
</feature>
<dbReference type="STRING" id="555512.SAMN04487993_1009139"/>
<dbReference type="EMBL" id="FNEJ01000009">
    <property type="protein sequence ID" value="SDI74852.1"/>
    <property type="molecule type" value="Genomic_DNA"/>
</dbReference>
<name>A0A1G8N3U0_9RHOB</name>
<dbReference type="Proteomes" id="UP000199093">
    <property type="component" value="Unassembled WGS sequence"/>
</dbReference>
<organism evidence="2 3">
    <name type="scientific">Salipiger marinus</name>
    <dbReference type="NCBI Taxonomy" id="555512"/>
    <lineage>
        <taxon>Bacteria</taxon>
        <taxon>Pseudomonadati</taxon>
        <taxon>Pseudomonadota</taxon>
        <taxon>Alphaproteobacteria</taxon>
        <taxon>Rhodobacterales</taxon>
        <taxon>Roseobacteraceae</taxon>
        <taxon>Salipiger</taxon>
    </lineage>
</organism>
<proteinExistence type="predicted"/>
<dbReference type="InterPro" id="IPR047784">
    <property type="entry name" value="TrgA"/>
</dbReference>
<evidence type="ECO:0000313" key="2">
    <source>
        <dbReference type="EMBL" id="SDI74852.1"/>
    </source>
</evidence>
<dbReference type="RefSeq" id="WP_089847296.1">
    <property type="nucleotide sequence ID" value="NZ_FNEJ01000009.1"/>
</dbReference>
<gene>
    <name evidence="2" type="ORF">SAMN04487993_1009139</name>
</gene>
<evidence type="ECO:0000256" key="1">
    <source>
        <dbReference type="SAM" id="Phobius"/>
    </source>
</evidence>
<feature type="transmembrane region" description="Helical" evidence="1">
    <location>
        <begin position="123"/>
        <end position="142"/>
    </location>
</feature>
<keyword evidence="1" id="KW-1133">Transmembrane helix</keyword>
<feature type="transmembrane region" description="Helical" evidence="1">
    <location>
        <begin position="37"/>
        <end position="54"/>
    </location>
</feature>
<reference evidence="2 3" key="1">
    <citation type="submission" date="2016-10" db="EMBL/GenBank/DDBJ databases">
        <authorList>
            <person name="de Groot N.N."/>
        </authorList>
    </citation>
    <scope>NUCLEOTIDE SEQUENCE [LARGE SCALE GENOMIC DNA]</scope>
    <source>
        <strain evidence="2 3">DSM 26424</strain>
    </source>
</reference>
<protein>
    <recommendedName>
        <fullName evidence="4">Tellurium resistance protein</fullName>
    </recommendedName>
</protein>
<accession>A0A1G8N3U0</accession>
<keyword evidence="1" id="KW-0472">Membrane</keyword>
<dbReference type="NCBIfam" id="NF033773">
    <property type="entry name" value="tellur_TrgA"/>
    <property type="match status" value="1"/>
</dbReference>
<sequence length="146" mass="15623">MTTAARLIAALCLAALGYLGSEEVKTLMPEGTGFGYFTWVTMGLGWLCGWLILGPRAGRGLASTQSHALTATAALVLLALLVQATAEMVRLAMRHRYDGPMEAFAAIFEIALEFGGHLLDAEFFLLMLGGAVVTGLLVELAARHWR</sequence>
<dbReference type="OrthoDB" id="7869508at2"/>
<keyword evidence="1" id="KW-0812">Transmembrane</keyword>
<evidence type="ECO:0000313" key="3">
    <source>
        <dbReference type="Proteomes" id="UP000199093"/>
    </source>
</evidence>